<dbReference type="EMBL" id="JBHSBB010000013">
    <property type="protein sequence ID" value="MFC4033666.1"/>
    <property type="molecule type" value="Genomic_DNA"/>
</dbReference>
<evidence type="ECO:0000259" key="2">
    <source>
        <dbReference type="Pfam" id="PF01243"/>
    </source>
</evidence>
<evidence type="ECO:0000256" key="1">
    <source>
        <dbReference type="ARBA" id="ARBA00023002"/>
    </source>
</evidence>
<reference evidence="4" key="1">
    <citation type="journal article" date="2019" name="Int. J. Syst. Evol. Microbiol.">
        <title>The Global Catalogue of Microorganisms (GCM) 10K type strain sequencing project: providing services to taxonomists for standard genome sequencing and annotation.</title>
        <authorList>
            <consortium name="The Broad Institute Genomics Platform"/>
            <consortium name="The Broad Institute Genome Sequencing Center for Infectious Disease"/>
            <person name="Wu L."/>
            <person name="Ma J."/>
        </authorList>
    </citation>
    <scope>NUCLEOTIDE SEQUENCE [LARGE SCALE GENOMIC DNA]</scope>
    <source>
        <strain evidence="4">CGMCC 4.7237</strain>
    </source>
</reference>
<name>A0ABV8HPU0_9ACTN</name>
<dbReference type="SUPFAM" id="SSF50475">
    <property type="entry name" value="FMN-binding split barrel"/>
    <property type="match status" value="1"/>
</dbReference>
<organism evidence="3 4">
    <name type="scientific">Streptomyces polygonati</name>
    <dbReference type="NCBI Taxonomy" id="1617087"/>
    <lineage>
        <taxon>Bacteria</taxon>
        <taxon>Bacillati</taxon>
        <taxon>Actinomycetota</taxon>
        <taxon>Actinomycetes</taxon>
        <taxon>Kitasatosporales</taxon>
        <taxon>Streptomycetaceae</taxon>
        <taxon>Streptomyces</taxon>
    </lineage>
</organism>
<dbReference type="InterPro" id="IPR011576">
    <property type="entry name" value="Pyridox_Oxase_N"/>
</dbReference>
<dbReference type="Gene3D" id="2.30.110.10">
    <property type="entry name" value="Electron Transport, Fmn-binding Protein, Chain A"/>
    <property type="match status" value="1"/>
</dbReference>
<sequence>MTDKTPYETVNLDRVGYGTATFPWSRARDQLAAEPVDVVAVPYFLSTAGPDGAPHTVGIGALWDDGDLYFTSGPGTRKSRHLAANPACTIAVRLPDLDLVLDGEAVRTTEASTLERVAARYRARGWPAEATDDGFTAPFSAPSAGPPPWYLYRFAFRTAVGVGIKEPEGATRWRFER</sequence>
<keyword evidence="1" id="KW-0560">Oxidoreductase</keyword>
<dbReference type="Proteomes" id="UP001595765">
    <property type="component" value="Unassembled WGS sequence"/>
</dbReference>
<feature type="domain" description="Pyridoxamine 5'-phosphate oxidase N-terminal" evidence="2">
    <location>
        <begin position="44"/>
        <end position="129"/>
    </location>
</feature>
<evidence type="ECO:0000313" key="3">
    <source>
        <dbReference type="EMBL" id="MFC4033666.1"/>
    </source>
</evidence>
<dbReference type="PANTHER" id="PTHR35176:SF4">
    <property type="entry name" value="PYRIDOXAMINE 5'-PHOSPHATE OXIDASE-RELATED FMN-BINDING"/>
    <property type="match status" value="1"/>
</dbReference>
<dbReference type="PANTHER" id="PTHR35176">
    <property type="entry name" value="HEME OXYGENASE HI_0854-RELATED"/>
    <property type="match status" value="1"/>
</dbReference>
<dbReference type="InterPro" id="IPR052019">
    <property type="entry name" value="F420H2_bilvrd_red/Heme_oxyg"/>
</dbReference>
<keyword evidence="4" id="KW-1185">Reference proteome</keyword>
<protein>
    <submittedName>
        <fullName evidence="3">Pyridoxamine 5'-phosphate oxidase family protein</fullName>
    </submittedName>
</protein>
<dbReference type="Pfam" id="PF01243">
    <property type="entry name" value="PNPOx_N"/>
    <property type="match status" value="1"/>
</dbReference>
<comment type="caution">
    <text evidence="3">The sequence shown here is derived from an EMBL/GenBank/DDBJ whole genome shotgun (WGS) entry which is preliminary data.</text>
</comment>
<accession>A0ABV8HPU0</accession>
<evidence type="ECO:0000313" key="4">
    <source>
        <dbReference type="Proteomes" id="UP001595765"/>
    </source>
</evidence>
<dbReference type="InterPro" id="IPR012349">
    <property type="entry name" value="Split_barrel_FMN-bd"/>
</dbReference>
<dbReference type="RefSeq" id="WP_386430746.1">
    <property type="nucleotide sequence ID" value="NZ_JBHSBB010000013.1"/>
</dbReference>
<proteinExistence type="predicted"/>
<gene>
    <name evidence="3" type="ORF">ACFO3J_19575</name>
</gene>